<feature type="domain" description="Plastocyanin-like" evidence="4">
    <location>
        <begin position="388"/>
        <end position="475"/>
    </location>
</feature>
<keyword evidence="2" id="KW-0560">Oxidoreductase</keyword>
<dbReference type="EMBL" id="UEYP01000021">
    <property type="protein sequence ID" value="SSC66101.1"/>
    <property type="molecule type" value="Genomic_DNA"/>
</dbReference>
<dbReference type="PANTHER" id="PTHR11709">
    <property type="entry name" value="MULTI-COPPER OXIDASE"/>
    <property type="match status" value="1"/>
</dbReference>
<dbReference type="OrthoDB" id="9757546at2"/>
<dbReference type="Pfam" id="PF00394">
    <property type="entry name" value="Cu-oxidase"/>
    <property type="match status" value="1"/>
</dbReference>
<proteinExistence type="predicted"/>
<keyword evidence="1" id="KW-0479">Metal-binding</keyword>
<dbReference type="InterPro" id="IPR006311">
    <property type="entry name" value="TAT_signal"/>
</dbReference>
<protein>
    <recommendedName>
        <fullName evidence="8">Plastocyanin-like domain-containing protein</fullName>
    </recommendedName>
</protein>
<gene>
    <name evidence="6" type="ORF">RHIZ70_1809</name>
</gene>
<evidence type="ECO:0000259" key="4">
    <source>
        <dbReference type="Pfam" id="PF07731"/>
    </source>
</evidence>
<dbReference type="Proteomes" id="UP000254764">
    <property type="component" value="Unassembled WGS sequence"/>
</dbReference>
<dbReference type="CDD" id="cd13887">
    <property type="entry name" value="CuRO_2_MCO_like_2"/>
    <property type="match status" value="1"/>
</dbReference>
<evidence type="ECO:0000259" key="5">
    <source>
        <dbReference type="Pfam" id="PF07732"/>
    </source>
</evidence>
<accession>A0A376AE23</accession>
<dbReference type="RefSeq" id="WP_115672531.1">
    <property type="nucleotide sequence ID" value="NZ_UEYP01000021.1"/>
</dbReference>
<dbReference type="Gene3D" id="2.60.40.420">
    <property type="entry name" value="Cupredoxins - blue copper proteins"/>
    <property type="match status" value="3"/>
</dbReference>
<dbReference type="InterPro" id="IPR011706">
    <property type="entry name" value="Cu-oxidase_C"/>
</dbReference>
<sequence length="483" mass="52294">MYRRQFLQRLALGAAAVGSGTPLSWTNNAQAEQVPLNLSITSRTIEVNGKAAKVFGLIGPNGKPGLTLDAANQFDVLLANRSGEASLVHWHGLTPPWERDGVPDNPLPLIAAGEERRYTFPLQSGGTHWMHAHTLQEQNLLAGPLIVRTKEEQKSDVQDVVVLLHDFSFRTPEELLADLKGTAGHGMGQGGMTGGMGGHEMQMQGGAMPGMAMPGMKMDLNDIEYDAYLANDRTLDDPEVFMVEKGARVRLRVINGATATAFTIDTGALTGELTAVDGQPVQPLSGTRFPISMGQRLDIVLDLPSQAGAYPVLALREGAPVRTGIILATEGAAIRKIAGIGTENGPVLDLILESRLRALKPLDANEPTRVYDLILSGSMSGYNWQIGGADRLRARRGDRLRLAMSNMSMMGHPMHLHGHHFQVVAINGVPIDGAVRDTVHVPPMARIEIEFVADNPGRWPFHCHHLYHMASGMMSFVQYEGSI</sequence>
<reference evidence="7" key="1">
    <citation type="submission" date="2018-07" db="EMBL/GenBank/DDBJ databases">
        <authorList>
            <person name="Peiro R."/>
            <person name="Begona"/>
            <person name="Cbmso G."/>
            <person name="Lopez M."/>
            <person name="Gonzalez S."/>
        </authorList>
    </citation>
    <scope>NUCLEOTIDE SEQUENCE [LARGE SCALE GENOMIC DNA]</scope>
</reference>
<dbReference type="AlphaFoldDB" id="A0A376AE23"/>
<evidence type="ECO:0000256" key="2">
    <source>
        <dbReference type="ARBA" id="ARBA00023002"/>
    </source>
</evidence>
<dbReference type="CDD" id="cd13896">
    <property type="entry name" value="CuRO_3_CopA"/>
    <property type="match status" value="1"/>
</dbReference>
<dbReference type="InterPro" id="IPR001117">
    <property type="entry name" value="Cu-oxidase_2nd"/>
</dbReference>
<dbReference type="InterPro" id="IPR011707">
    <property type="entry name" value="Cu-oxidase-like_N"/>
</dbReference>
<dbReference type="PROSITE" id="PS00080">
    <property type="entry name" value="MULTICOPPER_OXIDASE2"/>
    <property type="match status" value="1"/>
</dbReference>
<dbReference type="GO" id="GO:0005507">
    <property type="term" value="F:copper ion binding"/>
    <property type="evidence" value="ECO:0007669"/>
    <property type="project" value="InterPro"/>
</dbReference>
<dbReference type="PROSITE" id="PS51318">
    <property type="entry name" value="TAT"/>
    <property type="match status" value="1"/>
</dbReference>
<evidence type="ECO:0000313" key="7">
    <source>
        <dbReference type="Proteomes" id="UP000254764"/>
    </source>
</evidence>
<dbReference type="CDD" id="cd13865">
    <property type="entry name" value="CuRO_1_LCC_like_3"/>
    <property type="match status" value="1"/>
</dbReference>
<organism evidence="6 7">
    <name type="scientific">Ciceribacter selenitireducens ATCC BAA-1503</name>
    <dbReference type="NCBI Taxonomy" id="1336235"/>
    <lineage>
        <taxon>Bacteria</taxon>
        <taxon>Pseudomonadati</taxon>
        <taxon>Pseudomonadota</taxon>
        <taxon>Alphaproteobacteria</taxon>
        <taxon>Hyphomicrobiales</taxon>
        <taxon>Rhizobiaceae</taxon>
        <taxon>Ciceribacter</taxon>
    </lineage>
</organism>
<dbReference type="SUPFAM" id="SSF49503">
    <property type="entry name" value="Cupredoxins"/>
    <property type="match status" value="3"/>
</dbReference>
<evidence type="ECO:0000313" key="6">
    <source>
        <dbReference type="EMBL" id="SSC66101.1"/>
    </source>
</evidence>
<feature type="domain" description="Plastocyanin-like" evidence="5">
    <location>
        <begin position="41"/>
        <end position="151"/>
    </location>
</feature>
<dbReference type="InterPro" id="IPR019546">
    <property type="entry name" value="TAT_signal_bac_arc"/>
</dbReference>
<dbReference type="InterPro" id="IPR002355">
    <property type="entry name" value="Cu_oxidase_Cu_BS"/>
</dbReference>
<keyword evidence="7" id="KW-1185">Reference proteome</keyword>
<name>A0A376AE23_9HYPH</name>
<dbReference type="PROSITE" id="PS00079">
    <property type="entry name" value="MULTICOPPER_OXIDASE1"/>
    <property type="match status" value="1"/>
</dbReference>
<dbReference type="InterPro" id="IPR033138">
    <property type="entry name" value="Cu_oxidase_CS"/>
</dbReference>
<evidence type="ECO:0000256" key="1">
    <source>
        <dbReference type="ARBA" id="ARBA00022723"/>
    </source>
</evidence>
<evidence type="ECO:0008006" key="8">
    <source>
        <dbReference type="Google" id="ProtNLM"/>
    </source>
</evidence>
<evidence type="ECO:0000259" key="3">
    <source>
        <dbReference type="Pfam" id="PF00394"/>
    </source>
</evidence>
<dbReference type="Pfam" id="PF07731">
    <property type="entry name" value="Cu-oxidase_2"/>
    <property type="match status" value="1"/>
</dbReference>
<dbReference type="GO" id="GO:0016491">
    <property type="term" value="F:oxidoreductase activity"/>
    <property type="evidence" value="ECO:0007669"/>
    <property type="project" value="UniProtKB-KW"/>
</dbReference>
<dbReference type="InterPro" id="IPR045087">
    <property type="entry name" value="Cu-oxidase_fam"/>
</dbReference>
<dbReference type="InterPro" id="IPR034279">
    <property type="entry name" value="CuRO_3_CopA"/>
</dbReference>
<dbReference type="InterPro" id="IPR008972">
    <property type="entry name" value="Cupredoxin"/>
</dbReference>
<dbReference type="NCBIfam" id="TIGR01409">
    <property type="entry name" value="TAT_signal_seq"/>
    <property type="match status" value="1"/>
</dbReference>
<dbReference type="Pfam" id="PF07732">
    <property type="entry name" value="Cu-oxidase_3"/>
    <property type="match status" value="1"/>
</dbReference>
<feature type="domain" description="Plastocyanin-like" evidence="3">
    <location>
        <begin position="225"/>
        <end position="316"/>
    </location>
</feature>